<dbReference type="Gene3D" id="1.10.510.10">
    <property type="entry name" value="Transferase(Phosphotransferase) domain 1"/>
    <property type="match status" value="1"/>
</dbReference>
<evidence type="ECO:0000313" key="2">
    <source>
        <dbReference type="Proteomes" id="UP001187192"/>
    </source>
</evidence>
<protein>
    <submittedName>
        <fullName evidence="1">Uncharacterized protein</fullName>
    </submittedName>
</protein>
<name>A0AA88AWE6_FICCA</name>
<keyword evidence="2" id="KW-1185">Reference proteome</keyword>
<accession>A0AA88AWE6</accession>
<proteinExistence type="predicted"/>
<reference evidence="1" key="1">
    <citation type="submission" date="2023-07" db="EMBL/GenBank/DDBJ databases">
        <title>draft genome sequence of fig (Ficus carica).</title>
        <authorList>
            <person name="Takahashi T."/>
            <person name="Nishimura K."/>
        </authorList>
    </citation>
    <scope>NUCLEOTIDE SEQUENCE</scope>
</reference>
<dbReference type="Proteomes" id="UP001187192">
    <property type="component" value="Unassembled WGS sequence"/>
</dbReference>
<comment type="caution">
    <text evidence="1">The sequence shown here is derived from an EMBL/GenBank/DDBJ whole genome shotgun (WGS) entry which is preliminary data.</text>
</comment>
<dbReference type="AlphaFoldDB" id="A0AA88AWE6"/>
<dbReference type="EMBL" id="BTGU01000048">
    <property type="protein sequence ID" value="GMN53836.1"/>
    <property type="molecule type" value="Genomic_DNA"/>
</dbReference>
<organism evidence="1 2">
    <name type="scientific">Ficus carica</name>
    <name type="common">Common fig</name>
    <dbReference type="NCBI Taxonomy" id="3494"/>
    <lineage>
        <taxon>Eukaryota</taxon>
        <taxon>Viridiplantae</taxon>
        <taxon>Streptophyta</taxon>
        <taxon>Embryophyta</taxon>
        <taxon>Tracheophyta</taxon>
        <taxon>Spermatophyta</taxon>
        <taxon>Magnoliopsida</taxon>
        <taxon>eudicotyledons</taxon>
        <taxon>Gunneridae</taxon>
        <taxon>Pentapetalae</taxon>
        <taxon>rosids</taxon>
        <taxon>fabids</taxon>
        <taxon>Rosales</taxon>
        <taxon>Moraceae</taxon>
        <taxon>Ficeae</taxon>
        <taxon>Ficus</taxon>
    </lineage>
</organism>
<evidence type="ECO:0000313" key="1">
    <source>
        <dbReference type="EMBL" id="GMN53836.1"/>
    </source>
</evidence>
<sequence length="91" mass="10831">MLHNSYMEIQKKASPDGSYIYLPNSTFRRYWNVDLWKNFFTKLLNTSPGYDGKELLQELRESFQRYMCSNPQLIKKLKELLVKQRSSLCSA</sequence>
<gene>
    <name evidence="1" type="ORF">TIFTF001_022974</name>
</gene>